<feature type="transmembrane region" description="Helical" evidence="1">
    <location>
        <begin position="109"/>
        <end position="129"/>
    </location>
</feature>
<dbReference type="InterPro" id="IPR046529">
    <property type="entry name" value="DUF6594"/>
</dbReference>
<keyword evidence="1" id="KW-0472">Membrane</keyword>
<feature type="domain" description="DUF6594" evidence="2">
    <location>
        <begin position="42"/>
        <end position="172"/>
    </location>
</feature>
<feature type="transmembrane region" description="Helical" evidence="1">
    <location>
        <begin position="136"/>
        <end position="154"/>
    </location>
</feature>
<dbReference type="AlphaFoldDB" id="A0AAD4I4B1"/>
<keyword evidence="1" id="KW-0812">Transmembrane</keyword>
<gene>
    <name evidence="3" type="ORF">G6011_02158</name>
</gene>
<evidence type="ECO:0000259" key="2">
    <source>
        <dbReference type="Pfam" id="PF20237"/>
    </source>
</evidence>
<feature type="transmembrane region" description="Helical" evidence="1">
    <location>
        <begin position="160"/>
        <end position="178"/>
    </location>
</feature>
<sequence length="181" mass="19813">MAPLPSKANMNLYRIYNGGDGRAANGEMAVLYGEKDQSIPSNLATAESDDLEPMAESIRDFFMDLAMKYVLRPSKVLLHALPLYRMESMAAGTDVEFVHEKTVSAVANASVYLLAILVLIAPIATFTVVQDQTSRIVIMPLFCLLLTGSAQLMGPRSMPLFILVTAYFQAMVVFVTITNGR</sequence>
<reference evidence="3" key="1">
    <citation type="submission" date="2021-07" db="EMBL/GenBank/DDBJ databases">
        <title>Genome Resource of American Ginseng Black Spot Pathogen Alternaria panax.</title>
        <authorList>
            <person name="Qiu C."/>
            <person name="Wang W."/>
            <person name="Liu Z."/>
        </authorList>
    </citation>
    <scope>NUCLEOTIDE SEQUENCE</scope>
    <source>
        <strain evidence="3">BNCC115425</strain>
    </source>
</reference>
<accession>A0AAD4I4B1</accession>
<dbReference type="Proteomes" id="UP001199106">
    <property type="component" value="Unassembled WGS sequence"/>
</dbReference>
<evidence type="ECO:0000313" key="4">
    <source>
        <dbReference type="Proteomes" id="UP001199106"/>
    </source>
</evidence>
<evidence type="ECO:0000313" key="3">
    <source>
        <dbReference type="EMBL" id="KAG9188235.1"/>
    </source>
</evidence>
<evidence type="ECO:0000256" key="1">
    <source>
        <dbReference type="SAM" id="Phobius"/>
    </source>
</evidence>
<name>A0AAD4I4B1_9PLEO</name>
<keyword evidence="4" id="KW-1185">Reference proteome</keyword>
<comment type="caution">
    <text evidence="3">The sequence shown here is derived from an EMBL/GenBank/DDBJ whole genome shotgun (WGS) entry which is preliminary data.</text>
</comment>
<proteinExistence type="predicted"/>
<dbReference type="Pfam" id="PF20237">
    <property type="entry name" value="DUF6594"/>
    <property type="match status" value="1"/>
</dbReference>
<keyword evidence="1" id="KW-1133">Transmembrane helix</keyword>
<protein>
    <recommendedName>
        <fullName evidence="2">DUF6594 domain-containing protein</fullName>
    </recommendedName>
</protein>
<dbReference type="EMBL" id="JAANER010000006">
    <property type="protein sequence ID" value="KAG9188235.1"/>
    <property type="molecule type" value="Genomic_DNA"/>
</dbReference>
<organism evidence="3 4">
    <name type="scientific">Alternaria panax</name>
    <dbReference type="NCBI Taxonomy" id="48097"/>
    <lineage>
        <taxon>Eukaryota</taxon>
        <taxon>Fungi</taxon>
        <taxon>Dikarya</taxon>
        <taxon>Ascomycota</taxon>
        <taxon>Pezizomycotina</taxon>
        <taxon>Dothideomycetes</taxon>
        <taxon>Pleosporomycetidae</taxon>
        <taxon>Pleosporales</taxon>
        <taxon>Pleosporineae</taxon>
        <taxon>Pleosporaceae</taxon>
        <taxon>Alternaria</taxon>
        <taxon>Alternaria sect. Panax</taxon>
    </lineage>
</organism>